<accession>A0ACC1MU02</accession>
<sequence length="257" mass="29067">MDQLLAVSAQHLSTVHPTLRDHYRCLGTVLQTRALDGFKTATAGSPRRNIVARFLFSSLIALSTMAAMAMSSRHEIDQLLPRFFEFLRITQGVRIVAGSAWAELYQSELGWIFNSFENLDEYNEPLPASLLGIIRMLERSNLDAATKDIYSKAAQFLGFVKKQLNSPTSWGVHAVMAWPNLVDSMYLQLLAGSRPEALLVLAHYAVLLHQHRRFWVFMDLGENFIMSISRTVEERWLTYLVEPLGALSDRPNGQVVQ</sequence>
<protein>
    <submittedName>
        <fullName evidence="1">Uncharacterized protein</fullName>
    </submittedName>
</protein>
<organism evidence="1 2">
    <name type="scientific">Xylaria curta</name>
    <dbReference type="NCBI Taxonomy" id="42375"/>
    <lineage>
        <taxon>Eukaryota</taxon>
        <taxon>Fungi</taxon>
        <taxon>Dikarya</taxon>
        <taxon>Ascomycota</taxon>
        <taxon>Pezizomycotina</taxon>
        <taxon>Sordariomycetes</taxon>
        <taxon>Xylariomycetidae</taxon>
        <taxon>Xylariales</taxon>
        <taxon>Xylariaceae</taxon>
        <taxon>Xylaria</taxon>
    </lineage>
</organism>
<proteinExistence type="predicted"/>
<dbReference type="EMBL" id="JAPDGR010003917">
    <property type="protein sequence ID" value="KAJ2969731.1"/>
    <property type="molecule type" value="Genomic_DNA"/>
</dbReference>
<keyword evidence="2" id="KW-1185">Reference proteome</keyword>
<evidence type="ECO:0000313" key="2">
    <source>
        <dbReference type="Proteomes" id="UP001143856"/>
    </source>
</evidence>
<evidence type="ECO:0000313" key="1">
    <source>
        <dbReference type="EMBL" id="KAJ2969731.1"/>
    </source>
</evidence>
<reference evidence="1" key="1">
    <citation type="submission" date="2022-10" db="EMBL/GenBank/DDBJ databases">
        <title>Genome Sequence of Xylaria curta.</title>
        <authorList>
            <person name="Buettner E."/>
        </authorList>
    </citation>
    <scope>NUCLEOTIDE SEQUENCE</scope>
    <source>
        <strain evidence="1">Babe10</strain>
    </source>
</reference>
<gene>
    <name evidence="1" type="ORF">NUW58_g9911</name>
</gene>
<name>A0ACC1MU02_9PEZI</name>
<dbReference type="Proteomes" id="UP001143856">
    <property type="component" value="Unassembled WGS sequence"/>
</dbReference>
<comment type="caution">
    <text evidence="1">The sequence shown here is derived from an EMBL/GenBank/DDBJ whole genome shotgun (WGS) entry which is preliminary data.</text>
</comment>